<proteinExistence type="predicted"/>
<dbReference type="NCBIfam" id="TIGR01733">
    <property type="entry name" value="AA-adenyl-dom"/>
    <property type="match status" value="1"/>
</dbReference>
<evidence type="ECO:0000256" key="1">
    <source>
        <dbReference type="ARBA" id="ARBA00022450"/>
    </source>
</evidence>
<feature type="region of interest" description="Disordered" evidence="3">
    <location>
        <begin position="496"/>
        <end position="523"/>
    </location>
</feature>
<evidence type="ECO:0000313" key="6">
    <source>
        <dbReference type="Proteomes" id="UP001551011"/>
    </source>
</evidence>
<dbReference type="SMART" id="SM00823">
    <property type="entry name" value="PKS_PP"/>
    <property type="match status" value="1"/>
</dbReference>
<dbReference type="InterPro" id="IPR000873">
    <property type="entry name" value="AMP-dep_synth/lig_dom"/>
</dbReference>
<dbReference type="PANTHER" id="PTHR45527">
    <property type="entry name" value="NONRIBOSOMAL PEPTIDE SYNTHETASE"/>
    <property type="match status" value="1"/>
</dbReference>
<evidence type="ECO:0000256" key="3">
    <source>
        <dbReference type="SAM" id="MobiDB-lite"/>
    </source>
</evidence>
<dbReference type="InterPro" id="IPR010071">
    <property type="entry name" value="AA_adenyl_dom"/>
</dbReference>
<keyword evidence="2" id="KW-0597">Phosphoprotein</keyword>
<keyword evidence="6" id="KW-1185">Reference proteome</keyword>
<feature type="domain" description="Carrier" evidence="4">
    <location>
        <begin position="524"/>
        <end position="599"/>
    </location>
</feature>
<name>A0ABV3AI61_9ACTN</name>
<feature type="compositionally biased region" description="Basic and acidic residues" evidence="3">
    <location>
        <begin position="502"/>
        <end position="520"/>
    </location>
</feature>
<keyword evidence="1" id="KW-0596">Phosphopantetheine</keyword>
<dbReference type="PROSITE" id="PS00455">
    <property type="entry name" value="AMP_BINDING"/>
    <property type="match status" value="1"/>
</dbReference>
<sequence>MLTENASGEARSAVPLTLTEGFDRVVRTAGHQVALVSGTETVTYLQLNERAERVARGLGARKVAPGDRVGVYLRRSPDLYAVMLGVLKAGACVVPVNPDHPAPFVSRVVAESAPRAVVHDAGTPAVAPGAPGAPLWVPVEELTTAAEPDDGVALPAVNDPDSTAFLMFTSGSTGRPKGVRIAHRGLARLGPYSGELRMGPRDCLVQSAAFSFAASTIEIWLAFLHGARLVVMPQGLPSLPALKDAVVRHGVTALSLPCGLFNLLVDEEPECLRGLRVILLSGDFPSPEHLSRAARATRAVIYNGYGCTENSSITALYPIRDAGDVTRENRVPVGRPLPGVTLEVLDDSLRPCPPGTPGQLVVGGLGLAQGYLNDLELTNRKFVTGPDGRPRYLTGDLARATEDGDIVLIGRADSMVKIRGYRVELTAVTLALRALDGIGDAVVKAFPEGAGEKSLTAFYTTVDGRPLDGADLARRMGDQLPSYMVPSTFHHLGDLPRNANGKIDRSALTDPSDTNRDPKKGHTAVQNPLETVVLQAWKDISGADDFTTTDSFLGHGGNSLHFVQLASRLQKIFGVEVSTEDVFRHGTVEQLARFVEQSRDTGRNPAAQTQ</sequence>
<dbReference type="PROSITE" id="PS50075">
    <property type="entry name" value="CARRIER"/>
    <property type="match status" value="1"/>
</dbReference>
<protein>
    <submittedName>
        <fullName evidence="5">Non-ribosomal peptide synthetase</fullName>
    </submittedName>
</protein>
<dbReference type="Gene3D" id="3.30.300.30">
    <property type="match status" value="1"/>
</dbReference>
<dbReference type="InterPro" id="IPR045851">
    <property type="entry name" value="AMP-bd_C_sf"/>
</dbReference>
<dbReference type="SUPFAM" id="SSF47336">
    <property type="entry name" value="ACP-like"/>
    <property type="match status" value="1"/>
</dbReference>
<accession>A0ABV3AI61</accession>
<evidence type="ECO:0000256" key="2">
    <source>
        <dbReference type="ARBA" id="ARBA00022553"/>
    </source>
</evidence>
<reference evidence="5 6" key="1">
    <citation type="submission" date="2024-06" db="EMBL/GenBank/DDBJ databases">
        <title>The Natural Products Discovery Center: Release of the First 8490 Sequenced Strains for Exploring Actinobacteria Biosynthetic Diversity.</title>
        <authorList>
            <person name="Kalkreuter E."/>
            <person name="Kautsar S.A."/>
            <person name="Yang D."/>
            <person name="Bader C.D."/>
            <person name="Teijaro C.N."/>
            <person name="Fluegel L."/>
            <person name="Davis C.M."/>
            <person name="Simpson J.R."/>
            <person name="Lauterbach L."/>
            <person name="Steele A.D."/>
            <person name="Gui C."/>
            <person name="Meng S."/>
            <person name="Li G."/>
            <person name="Viehrig K."/>
            <person name="Ye F."/>
            <person name="Su P."/>
            <person name="Kiefer A.F."/>
            <person name="Nichols A."/>
            <person name="Cepeda A.J."/>
            <person name="Yan W."/>
            <person name="Fan B."/>
            <person name="Jiang Y."/>
            <person name="Adhikari A."/>
            <person name="Zheng C.-J."/>
            <person name="Schuster L."/>
            <person name="Cowan T.M."/>
            <person name="Smanski M.J."/>
            <person name="Chevrette M.G."/>
            <person name="De Carvalho L.P.S."/>
            <person name="Shen B."/>
        </authorList>
    </citation>
    <scope>NUCLEOTIDE SEQUENCE [LARGE SCALE GENOMIC DNA]</scope>
    <source>
        <strain evidence="5 6">NPDC020594</strain>
    </source>
</reference>
<dbReference type="InterPro" id="IPR020806">
    <property type="entry name" value="PKS_PP-bd"/>
</dbReference>
<dbReference type="EMBL" id="JBFAEG010000027">
    <property type="protein sequence ID" value="MEU5711417.1"/>
    <property type="molecule type" value="Genomic_DNA"/>
</dbReference>
<dbReference type="InterPro" id="IPR020845">
    <property type="entry name" value="AMP-binding_CS"/>
</dbReference>
<dbReference type="SUPFAM" id="SSF56801">
    <property type="entry name" value="Acetyl-CoA synthetase-like"/>
    <property type="match status" value="1"/>
</dbReference>
<evidence type="ECO:0000313" key="5">
    <source>
        <dbReference type="EMBL" id="MEU5711417.1"/>
    </source>
</evidence>
<dbReference type="InterPro" id="IPR036736">
    <property type="entry name" value="ACP-like_sf"/>
</dbReference>
<dbReference type="Pfam" id="PF00501">
    <property type="entry name" value="AMP-binding"/>
    <property type="match status" value="1"/>
</dbReference>
<dbReference type="RefSeq" id="WP_051818593.1">
    <property type="nucleotide sequence ID" value="NZ_JBFAEG010000027.1"/>
</dbReference>
<dbReference type="InterPro" id="IPR009081">
    <property type="entry name" value="PP-bd_ACP"/>
</dbReference>
<dbReference type="PANTHER" id="PTHR45527:SF1">
    <property type="entry name" value="FATTY ACID SYNTHASE"/>
    <property type="match status" value="1"/>
</dbReference>
<dbReference type="InterPro" id="IPR042099">
    <property type="entry name" value="ANL_N_sf"/>
</dbReference>
<evidence type="ECO:0000259" key="4">
    <source>
        <dbReference type="PROSITE" id="PS50075"/>
    </source>
</evidence>
<dbReference type="Pfam" id="PF00550">
    <property type="entry name" value="PP-binding"/>
    <property type="match status" value="1"/>
</dbReference>
<dbReference type="Gene3D" id="1.10.1200.10">
    <property type="entry name" value="ACP-like"/>
    <property type="match status" value="1"/>
</dbReference>
<gene>
    <name evidence="5" type="ORF">AB0H04_31910</name>
</gene>
<dbReference type="Gene3D" id="3.40.50.12780">
    <property type="entry name" value="N-terminal domain of ligase-like"/>
    <property type="match status" value="1"/>
</dbReference>
<organism evidence="5 6">
    <name type="scientific">Streptomyces flaveolus</name>
    <dbReference type="NCBI Taxonomy" id="67297"/>
    <lineage>
        <taxon>Bacteria</taxon>
        <taxon>Bacillati</taxon>
        <taxon>Actinomycetota</taxon>
        <taxon>Actinomycetes</taxon>
        <taxon>Kitasatosporales</taxon>
        <taxon>Streptomycetaceae</taxon>
        <taxon>Streptomyces</taxon>
    </lineage>
</organism>
<comment type="caution">
    <text evidence="5">The sequence shown here is derived from an EMBL/GenBank/DDBJ whole genome shotgun (WGS) entry which is preliminary data.</text>
</comment>
<dbReference type="Proteomes" id="UP001551011">
    <property type="component" value="Unassembled WGS sequence"/>
</dbReference>